<evidence type="ECO:0000313" key="2">
    <source>
        <dbReference type="Proteomes" id="UP000032233"/>
    </source>
</evidence>
<organism evidence="1 2">
    <name type="scientific">Dethiosulfatarculus sandiegensis</name>
    <dbReference type="NCBI Taxonomy" id="1429043"/>
    <lineage>
        <taxon>Bacteria</taxon>
        <taxon>Pseudomonadati</taxon>
        <taxon>Thermodesulfobacteriota</taxon>
        <taxon>Desulfarculia</taxon>
        <taxon>Desulfarculales</taxon>
        <taxon>Desulfarculaceae</taxon>
        <taxon>Dethiosulfatarculus</taxon>
    </lineage>
</organism>
<name>A0A0D2JSM3_9BACT</name>
<proteinExistence type="predicted"/>
<dbReference type="AlphaFoldDB" id="A0A0D2JSM3"/>
<sequence length="242" mass="27937">MGGEMSNNKKNYIEVKKQVIDVLKDRKANVAKLTRQEILNKFLKDSALYGPVVASENLRAYKENEEKPKAISLDQLLEKMLNKEMDKATREHNRIYEPNAISRNNIERVTSSWIDGLGKNALKKKPEVGVEGINSKIVNDKWYYKKYPIRNVDKSNLPVGSSFYGKKIIGEEYAKKPNLIPENMILQYADPSGNVVKLYAPSKSTPARMDIHLNSKFEKPSVNFDLMLKKIRDRKFWKKIIF</sequence>
<accession>A0A0D2JSM3</accession>
<dbReference type="InParanoid" id="A0A0D2JSM3"/>
<dbReference type="Proteomes" id="UP000032233">
    <property type="component" value="Unassembled WGS sequence"/>
</dbReference>
<keyword evidence="2" id="KW-1185">Reference proteome</keyword>
<dbReference type="EMBL" id="AZAC01000031">
    <property type="protein sequence ID" value="KIX12480.1"/>
    <property type="molecule type" value="Genomic_DNA"/>
</dbReference>
<protein>
    <submittedName>
        <fullName evidence="1">Uncharacterized protein</fullName>
    </submittedName>
</protein>
<comment type="caution">
    <text evidence="1">The sequence shown here is derived from an EMBL/GenBank/DDBJ whole genome shotgun (WGS) entry which is preliminary data.</text>
</comment>
<gene>
    <name evidence="1" type="ORF">X474_18830</name>
</gene>
<evidence type="ECO:0000313" key="1">
    <source>
        <dbReference type="EMBL" id="KIX12480.1"/>
    </source>
</evidence>
<reference evidence="1 2" key="1">
    <citation type="submission" date="2013-11" db="EMBL/GenBank/DDBJ databases">
        <title>Metagenomic analysis of a methanogenic consortium involved in long chain n-alkane degradation.</title>
        <authorList>
            <person name="Davidova I.A."/>
            <person name="Callaghan A.V."/>
            <person name="Wawrik B."/>
            <person name="Pruitt S."/>
            <person name="Marks C."/>
            <person name="Duncan K.E."/>
            <person name="Suflita J.M."/>
        </authorList>
    </citation>
    <scope>NUCLEOTIDE SEQUENCE [LARGE SCALE GENOMIC DNA]</scope>
    <source>
        <strain evidence="1 2">SPR</strain>
    </source>
</reference>
<dbReference type="STRING" id="1429043.X474_18830"/>